<evidence type="ECO:0000313" key="1">
    <source>
        <dbReference type="EnsemblMetazoa" id="Aqu2.1.32461_001"/>
    </source>
</evidence>
<organism evidence="1">
    <name type="scientific">Amphimedon queenslandica</name>
    <name type="common">Sponge</name>
    <dbReference type="NCBI Taxonomy" id="400682"/>
    <lineage>
        <taxon>Eukaryota</taxon>
        <taxon>Metazoa</taxon>
        <taxon>Porifera</taxon>
        <taxon>Demospongiae</taxon>
        <taxon>Heteroscleromorpha</taxon>
        <taxon>Haplosclerida</taxon>
        <taxon>Niphatidae</taxon>
        <taxon>Amphimedon</taxon>
    </lineage>
</organism>
<reference evidence="1" key="1">
    <citation type="submission" date="2017-05" db="UniProtKB">
        <authorList>
            <consortium name="EnsemblMetazoa"/>
        </authorList>
    </citation>
    <scope>IDENTIFICATION</scope>
</reference>
<proteinExistence type="predicted"/>
<dbReference type="EnsemblMetazoa" id="Aqu2.1.32461_001">
    <property type="protein sequence ID" value="Aqu2.1.32461_001"/>
    <property type="gene ID" value="Aqu2.1.32461"/>
</dbReference>
<dbReference type="AlphaFoldDB" id="A0A1X7UXN7"/>
<protein>
    <submittedName>
        <fullName evidence="1">Uncharacterized protein</fullName>
    </submittedName>
</protein>
<name>A0A1X7UXN7_AMPQE</name>
<dbReference type="InParanoid" id="A0A1X7UXN7"/>
<sequence>MSEAQRKVYLPKLNNVKLKTALSQQNGKSVPATTKSKELLANPNAISAVPGGSDKDKFVLSKSGTTPHLVKQFSKGYKCGDQCMSYKSNGICSHAVAAA</sequence>
<accession>A0A1X7UXN7</accession>